<feature type="compositionally biased region" description="Low complexity" evidence="1">
    <location>
        <begin position="495"/>
        <end position="518"/>
    </location>
</feature>
<dbReference type="AlphaFoldDB" id="A0A4U7L163"/>
<gene>
    <name evidence="3" type="ORF">EX895_000901</name>
</gene>
<keyword evidence="2" id="KW-0812">Transmembrane</keyword>
<feature type="compositionally biased region" description="Polar residues" evidence="1">
    <location>
        <begin position="231"/>
        <end position="256"/>
    </location>
</feature>
<organism evidence="3 4">
    <name type="scientific">Sporisorium graminicola</name>
    <dbReference type="NCBI Taxonomy" id="280036"/>
    <lineage>
        <taxon>Eukaryota</taxon>
        <taxon>Fungi</taxon>
        <taxon>Dikarya</taxon>
        <taxon>Basidiomycota</taxon>
        <taxon>Ustilaginomycotina</taxon>
        <taxon>Ustilaginomycetes</taxon>
        <taxon>Ustilaginales</taxon>
        <taxon>Ustilaginaceae</taxon>
        <taxon>Sporisorium</taxon>
    </lineage>
</organism>
<reference evidence="3 4" key="1">
    <citation type="submission" date="2019-05" db="EMBL/GenBank/DDBJ databases">
        <title>Sporisorium graminicola CBS 10092 draft sequencing and annotation.</title>
        <authorList>
            <person name="Solano-Gonzalez S."/>
            <person name="Caddick M.X."/>
            <person name="Darby A."/>
        </authorList>
    </citation>
    <scope>NUCLEOTIDE SEQUENCE [LARGE SCALE GENOMIC DNA]</scope>
    <source>
        <strain evidence="3 4">CBS 10092</strain>
    </source>
</reference>
<feature type="compositionally biased region" description="Basic and acidic residues" evidence="1">
    <location>
        <begin position="902"/>
        <end position="911"/>
    </location>
</feature>
<feature type="compositionally biased region" description="Polar residues" evidence="1">
    <location>
        <begin position="42"/>
        <end position="80"/>
    </location>
</feature>
<feature type="compositionally biased region" description="Polar residues" evidence="1">
    <location>
        <begin position="717"/>
        <end position="730"/>
    </location>
</feature>
<feature type="compositionally biased region" description="Basic and acidic residues" evidence="1">
    <location>
        <begin position="784"/>
        <end position="793"/>
    </location>
</feature>
<feature type="compositionally biased region" description="Low complexity" evidence="1">
    <location>
        <begin position="190"/>
        <end position="204"/>
    </location>
</feature>
<feature type="region of interest" description="Disordered" evidence="1">
    <location>
        <begin position="757"/>
        <end position="829"/>
    </location>
</feature>
<proteinExistence type="predicted"/>
<feature type="compositionally biased region" description="Basic and acidic residues" evidence="1">
    <location>
        <begin position="257"/>
        <end position="266"/>
    </location>
</feature>
<feature type="compositionally biased region" description="Basic and acidic residues" evidence="1">
    <location>
        <begin position="422"/>
        <end position="447"/>
    </location>
</feature>
<keyword evidence="4" id="KW-1185">Reference proteome</keyword>
<feature type="compositionally biased region" description="Basic and acidic residues" evidence="1">
    <location>
        <begin position="558"/>
        <end position="575"/>
    </location>
</feature>
<feature type="compositionally biased region" description="Basic and acidic residues" evidence="1">
    <location>
        <begin position="1044"/>
        <end position="1060"/>
    </location>
</feature>
<protein>
    <submittedName>
        <fullName evidence="3">Uncharacterized protein</fullName>
    </submittedName>
</protein>
<name>A0A4U7L163_9BASI</name>
<feature type="compositionally biased region" description="Basic and acidic residues" evidence="1">
    <location>
        <begin position="383"/>
        <end position="392"/>
    </location>
</feature>
<feature type="region of interest" description="Disordered" evidence="1">
    <location>
        <begin position="189"/>
        <end position="289"/>
    </location>
</feature>
<feature type="compositionally biased region" description="Acidic residues" evidence="1">
    <location>
        <begin position="305"/>
        <end position="315"/>
    </location>
</feature>
<evidence type="ECO:0000313" key="4">
    <source>
        <dbReference type="Proteomes" id="UP000306050"/>
    </source>
</evidence>
<dbReference type="EMBL" id="SRRM01000002">
    <property type="protein sequence ID" value="TKY90903.1"/>
    <property type="molecule type" value="Genomic_DNA"/>
</dbReference>
<feature type="compositionally biased region" description="Low complexity" evidence="1">
    <location>
        <begin position="954"/>
        <end position="969"/>
    </location>
</feature>
<feature type="region of interest" description="Disordered" evidence="1">
    <location>
        <begin position="951"/>
        <end position="970"/>
    </location>
</feature>
<evidence type="ECO:0000256" key="1">
    <source>
        <dbReference type="SAM" id="MobiDB-lite"/>
    </source>
</evidence>
<dbReference type="KEGG" id="sgra:EX895_000901"/>
<keyword evidence="2" id="KW-1133">Transmembrane helix</keyword>
<feature type="region of interest" description="Disordered" evidence="1">
    <location>
        <begin position="303"/>
        <end position="408"/>
    </location>
</feature>
<feature type="compositionally biased region" description="Acidic residues" evidence="1">
    <location>
        <begin position="546"/>
        <end position="557"/>
    </location>
</feature>
<feature type="region of interest" description="Disordered" evidence="1">
    <location>
        <begin position="422"/>
        <end position="591"/>
    </location>
</feature>
<comment type="caution">
    <text evidence="3">The sequence shown here is derived from an EMBL/GenBank/DDBJ whole genome shotgun (WGS) entry which is preliminary data.</text>
</comment>
<feature type="compositionally biased region" description="Low complexity" evidence="1">
    <location>
        <begin position="663"/>
        <end position="673"/>
    </location>
</feature>
<feature type="region of interest" description="Disordered" evidence="1">
    <location>
        <begin position="1"/>
        <end position="98"/>
    </location>
</feature>
<feature type="region of interest" description="Disordered" evidence="1">
    <location>
        <begin position="1032"/>
        <end position="1060"/>
    </location>
</feature>
<feature type="compositionally biased region" description="Polar residues" evidence="1">
    <location>
        <begin position="133"/>
        <end position="149"/>
    </location>
</feature>
<dbReference type="Proteomes" id="UP000306050">
    <property type="component" value="Chromosome SGRAM_1"/>
</dbReference>
<keyword evidence="2" id="KW-0472">Membrane</keyword>
<dbReference type="GeneID" id="40723796"/>
<evidence type="ECO:0000313" key="3">
    <source>
        <dbReference type="EMBL" id="TKY90903.1"/>
    </source>
</evidence>
<feature type="compositionally biased region" description="Acidic residues" evidence="1">
    <location>
        <begin position="771"/>
        <end position="783"/>
    </location>
</feature>
<feature type="compositionally biased region" description="Polar residues" evidence="1">
    <location>
        <begin position="459"/>
        <end position="470"/>
    </location>
</feature>
<feature type="region of interest" description="Disordered" evidence="1">
    <location>
        <begin position="652"/>
        <end position="738"/>
    </location>
</feature>
<feature type="transmembrane region" description="Helical" evidence="2">
    <location>
        <begin position="1118"/>
        <end position="1137"/>
    </location>
</feature>
<sequence>MTSTPRSLSRDEAAANSPLRNAFASSSTKPLHSPFLSRRSRISNGSPYTRLNPPSSQAAGQPDAISTSSSTLVNADNTSDYRPWEVRSESGSSSYDSLADIRGGRAITSLSVLDDIGTLPSIHISPLPRRSVSRASTSDLQASTRPSNDSTRRSVDSSLTRARPARQLCPDDCRCSDQDIDLGLCRRVIGSSSSGSESGSLSVGVHPMRRKPADPLATSPPQLPHHHADTESNTANGVFQQGDQSQHSWHSISEPRSQGRDFEKDPILVPRSARSRGTGGGGRRSSISSYQHSFDQLQRGLDTLDSNESDADSDADQAQAAQRRAESMARWTARRSSLSQSKPNTRSLSTKVESPSEPHALHKSSPVQSAPRSLASDASMPRRTPDSKRTDDEYATPLLPSPLKATPGRKSIAAVFESMQKEREARAAEEHKQWQEKQTRRERERAARAFGVPLRRRTSASSSQMDSPGSASLVPDTPVSQGQTTAFHSMTSRTSPARSEAASVASASSPLLSSPGSPKVDDGAAVDVQPRHPVEEAAGRIPETLTEADEVSEDVEETDHRSQATKSEIEQEDRAAVVPTTPQPKHVSGFGFASQPMALDLSPVRSISDYSSPASSPRKNAHRRQNTNTISVAARLPSAPVAAAGQRFNTALSQGSETPVPQPAQQQAQESPRTPFPQTPTPTGGILSSVKKGLPQLSAARRGHSVRFSPRPDYRSDSGSWDESGAQSVEANDESDSRDAAVSRLLLPAKQITIPDILTSASMPASGAAAETDEDEEEEEDGEEKDREERNRPEGSASVQDLPGSRGSPPVKVEAVSQPHTPASPAVVTDPAAASFSQSVRFPGAYAATPVKQYSRHVIRPSPNVSRILPDVIPPAVRPSTIASAASSAAAAAMQYGLFPTRDSEGSHIPRESTPPPSASRSPSMLPPDDPRNSPRSPRPVNLGREQFARFDAGSSSSSSSEGSSLAGSVMVQTSTAANQNRGGGKDDGVNATISKILQTVEAAHGSKLKRLQLRQQLNGMGERVGRISEEMPVRSSAGSNGKLRGEAEEVARQDEADRAHSDELKRQIMHALAVLADRIVALQTHSHTDMDMTSTETAVDTKVAPRSSGRRGLSRRATLLLVVVQCALVAWLMALAERKAERMRMYHPSPQLSLLYSSNVQWNALASDPHLQPLLAIPLLHQLYHSNPPLPSPHHLHSFSHQEQSTLWQVYKTYIRLNGGWTLALQLMVYCVSQLMAYATLLVIAPLQVLWLVLAANDTNTAKSRFPAAV</sequence>
<feature type="transmembrane region" description="Helical" evidence="2">
    <location>
        <begin position="1236"/>
        <end position="1257"/>
    </location>
</feature>
<feature type="compositionally biased region" description="Polar residues" evidence="1">
    <location>
        <begin position="334"/>
        <end position="353"/>
    </location>
</feature>
<feature type="region of interest" description="Disordered" evidence="1">
    <location>
        <begin position="130"/>
        <end position="162"/>
    </location>
</feature>
<dbReference type="OrthoDB" id="2552362at2759"/>
<dbReference type="RefSeq" id="XP_029742888.1">
    <property type="nucleotide sequence ID" value="XM_029881502.1"/>
</dbReference>
<evidence type="ECO:0000256" key="2">
    <source>
        <dbReference type="SAM" id="Phobius"/>
    </source>
</evidence>
<accession>A0A4U7L163</accession>
<feature type="region of interest" description="Disordered" evidence="1">
    <location>
        <begin position="900"/>
        <end position="942"/>
    </location>
</feature>
<feature type="compositionally biased region" description="Basic and acidic residues" evidence="1">
    <location>
        <begin position="529"/>
        <end position="538"/>
    </location>
</feature>
<feature type="compositionally biased region" description="Polar residues" evidence="1">
    <location>
        <begin position="478"/>
        <end position="494"/>
    </location>
</feature>